<evidence type="ECO:0000256" key="1">
    <source>
        <dbReference type="ARBA" id="ARBA00004236"/>
    </source>
</evidence>
<accession>A0A438FRE1</accession>
<evidence type="ECO:0000313" key="15">
    <source>
        <dbReference type="EMBL" id="RVW62524.1"/>
    </source>
</evidence>
<proteinExistence type="predicted"/>
<evidence type="ECO:0000256" key="10">
    <source>
        <dbReference type="ARBA" id="ARBA00023170"/>
    </source>
</evidence>
<evidence type="ECO:0000256" key="6">
    <source>
        <dbReference type="ARBA" id="ARBA00022729"/>
    </source>
</evidence>
<dbReference type="PRINTS" id="PR00019">
    <property type="entry name" value="LEURICHRPT"/>
</dbReference>
<keyword evidence="10 15" id="KW-0675">Receptor</keyword>
<reference evidence="15 16" key="1">
    <citation type="journal article" date="2018" name="PLoS Genet.">
        <title>Population sequencing reveals clonal diversity and ancestral inbreeding in the grapevine cultivar Chardonnay.</title>
        <authorList>
            <person name="Roach M.J."/>
            <person name="Johnson D.L."/>
            <person name="Bohlmann J."/>
            <person name="van Vuuren H.J."/>
            <person name="Jones S.J."/>
            <person name="Pretorius I.S."/>
            <person name="Schmidt S.A."/>
            <person name="Borneman A.R."/>
        </authorList>
    </citation>
    <scope>NUCLEOTIDE SEQUENCE [LARGE SCALE GENOMIC DNA]</scope>
    <source>
        <strain evidence="16">cv. Chardonnay</strain>
        <tissue evidence="15">Leaf</tissue>
    </source>
</reference>
<dbReference type="Proteomes" id="UP000288805">
    <property type="component" value="Unassembled WGS sequence"/>
</dbReference>
<dbReference type="InterPro" id="IPR001611">
    <property type="entry name" value="Leu-rich_rpt"/>
</dbReference>
<feature type="transmembrane region" description="Helical" evidence="13">
    <location>
        <begin position="857"/>
        <end position="879"/>
    </location>
</feature>
<keyword evidence="9 13" id="KW-0472">Membrane</keyword>
<evidence type="ECO:0000313" key="16">
    <source>
        <dbReference type="Proteomes" id="UP000288805"/>
    </source>
</evidence>
<feature type="region of interest" description="Disordered" evidence="12">
    <location>
        <begin position="728"/>
        <end position="747"/>
    </location>
</feature>
<protein>
    <submittedName>
        <fullName evidence="15">Putative leucine-rich repeat receptor-like protein kinase</fullName>
    </submittedName>
</protein>
<evidence type="ECO:0000256" key="9">
    <source>
        <dbReference type="ARBA" id="ARBA00023136"/>
    </source>
</evidence>
<dbReference type="Pfam" id="PF00560">
    <property type="entry name" value="LRR_1"/>
    <property type="match status" value="4"/>
</dbReference>
<name>A0A438FRE1_VITVI</name>
<dbReference type="EMBL" id="QGNW01000769">
    <property type="protein sequence ID" value="RVW62524.1"/>
    <property type="molecule type" value="Genomic_DNA"/>
</dbReference>
<dbReference type="FunFam" id="3.80.10.10:FF:000095">
    <property type="entry name" value="LRR receptor-like serine/threonine-protein kinase GSO1"/>
    <property type="match status" value="1"/>
</dbReference>
<sequence>MKDNEMGSVVLGMGEASEECCNWEGVHCHNTTGIVLKLNLRWDLCQDHGSLGGEISSSLLDLKHLRYLDLSCNDFGILNIPKFFGSLSNLRYLNLFTAGFGGVIPHQLGNLSKLHYLDIGNSYYDPRNSLNAEDLEWISGPTFLEFLYMSNVNLRKASNWLQVTNKFHSLYDLRLPFCSNIPGPIPSGLRNMTSLRFLDLFYNNFASPIPNWLYHITNLEHLNLASLYIESNNFHSMLPNDIENLTSITYLDLSYNSLEGDILRFLGNLCTGQLSSLSYDRPGKGLERLRLRGNELLGSFPETLGECKCLEHLDLGKNRLSGHLPSELGQLKSLSYLSIDGNLFSGQIPISLGGLSSLSYLNIRENFFNGIMSEKHLANLTSLEELDASLNLLTLQVSSNWTPPFQLTRLELGSCFLGPQFPAWLQTQKYLRDLNMSYAGISSVIPAWFWTQSYLIVDLSHNQIIGNIPSLHSFHIYLGSNNFTGPLPRISSDVAKLDLSNNLFCGSLSPMLCRRTDKEVNLLESLDISGNLLSGELPNCWMYWRELTRLKLGNNNLTGHIPSSMGSLIWLGSLHLRNNHLSGNFPLPLKNCSSLVVVDLGDGEIRYTPGLMVLVLHSNKFKGSIPLELCHLDSFKSWTWETTISLEPFPDALISEELTGLHGLIFLNLSNNHLQGKIPVKIGALTSLESLDLSMNRLSGVIPQGTQIQGFSPLSFIGNPKLCGAPLTDGCGEDGKPKGPVPDDDDEEDNGWIDMKRFYLGMPWGFVVGFWAILAPLAFNRAWRYAYFRFLDGVNNFFNISILTSYAQIRSFNPSNFIGNDGLCGAPLTDACAGDYAQQSQISGNVNEDDEWIEMKWFYLSMPLGSVVGFWPVLGPLVFNKVWGHT</sequence>
<dbReference type="Pfam" id="PF13855">
    <property type="entry name" value="LRR_8"/>
    <property type="match status" value="1"/>
</dbReference>
<evidence type="ECO:0000256" key="11">
    <source>
        <dbReference type="ARBA" id="ARBA00023180"/>
    </source>
</evidence>
<keyword evidence="3" id="KW-1003">Cell membrane</keyword>
<comment type="caution">
    <text evidence="15">The sequence shown here is derived from an EMBL/GenBank/DDBJ whole genome shotgun (WGS) entry which is preliminary data.</text>
</comment>
<feature type="transmembrane region" description="Helical" evidence="13">
    <location>
        <begin position="758"/>
        <end position="779"/>
    </location>
</feature>
<evidence type="ECO:0000256" key="7">
    <source>
        <dbReference type="ARBA" id="ARBA00022737"/>
    </source>
</evidence>
<keyword evidence="4" id="KW-0433">Leucine-rich repeat</keyword>
<dbReference type="GO" id="GO:0016301">
    <property type="term" value="F:kinase activity"/>
    <property type="evidence" value="ECO:0007669"/>
    <property type="project" value="UniProtKB-KW"/>
</dbReference>
<comment type="subcellular location">
    <subcellularLocation>
        <location evidence="1">Cell membrane</location>
    </subcellularLocation>
    <subcellularLocation>
        <location evidence="2">Membrane</location>
        <topology evidence="2">Single-pass type I membrane protein</topology>
    </subcellularLocation>
</comment>
<keyword evidence="11" id="KW-0325">Glycoprotein</keyword>
<dbReference type="GO" id="GO:0005886">
    <property type="term" value="C:plasma membrane"/>
    <property type="evidence" value="ECO:0007669"/>
    <property type="project" value="UniProtKB-SubCell"/>
</dbReference>
<evidence type="ECO:0000256" key="8">
    <source>
        <dbReference type="ARBA" id="ARBA00022989"/>
    </source>
</evidence>
<evidence type="ECO:0000256" key="13">
    <source>
        <dbReference type="SAM" id="Phobius"/>
    </source>
</evidence>
<dbReference type="PANTHER" id="PTHR48063">
    <property type="entry name" value="LRR RECEPTOR-LIKE KINASE"/>
    <property type="match status" value="1"/>
</dbReference>
<keyword evidence="5 13" id="KW-0812">Transmembrane</keyword>
<dbReference type="Pfam" id="PF23598">
    <property type="entry name" value="LRR_14"/>
    <property type="match status" value="1"/>
</dbReference>
<dbReference type="FunFam" id="3.80.10.10:FF:000299">
    <property type="entry name" value="Piriformospora indica-insensitive protein 2"/>
    <property type="match status" value="1"/>
</dbReference>
<evidence type="ECO:0000259" key="14">
    <source>
        <dbReference type="Pfam" id="PF23598"/>
    </source>
</evidence>
<keyword evidence="7" id="KW-0677">Repeat</keyword>
<organism evidence="15 16">
    <name type="scientific">Vitis vinifera</name>
    <name type="common">Grape</name>
    <dbReference type="NCBI Taxonomy" id="29760"/>
    <lineage>
        <taxon>Eukaryota</taxon>
        <taxon>Viridiplantae</taxon>
        <taxon>Streptophyta</taxon>
        <taxon>Embryophyta</taxon>
        <taxon>Tracheophyta</taxon>
        <taxon>Spermatophyta</taxon>
        <taxon>Magnoliopsida</taxon>
        <taxon>eudicotyledons</taxon>
        <taxon>Gunneridae</taxon>
        <taxon>Pentapetalae</taxon>
        <taxon>rosids</taxon>
        <taxon>Vitales</taxon>
        <taxon>Vitaceae</taxon>
        <taxon>Viteae</taxon>
        <taxon>Vitis</taxon>
    </lineage>
</organism>
<evidence type="ECO:0000256" key="4">
    <source>
        <dbReference type="ARBA" id="ARBA00022614"/>
    </source>
</evidence>
<keyword evidence="15" id="KW-0418">Kinase</keyword>
<keyword evidence="6" id="KW-0732">Signal</keyword>
<evidence type="ECO:0000256" key="3">
    <source>
        <dbReference type="ARBA" id="ARBA00022475"/>
    </source>
</evidence>
<gene>
    <name evidence="15" type="primary">VvCHDp001023_0</name>
    <name evidence="15" type="ORF">CK203_062252</name>
</gene>
<evidence type="ECO:0000256" key="12">
    <source>
        <dbReference type="SAM" id="MobiDB-lite"/>
    </source>
</evidence>
<dbReference type="InterPro" id="IPR046956">
    <property type="entry name" value="RLP23-like"/>
</dbReference>
<evidence type="ECO:0000256" key="5">
    <source>
        <dbReference type="ARBA" id="ARBA00022692"/>
    </source>
</evidence>
<dbReference type="InterPro" id="IPR032675">
    <property type="entry name" value="LRR_dom_sf"/>
</dbReference>
<dbReference type="PANTHER" id="PTHR48063:SF100">
    <property type="entry name" value="RECEPTOR-LIKE PROTEIN EIX2"/>
    <property type="match status" value="1"/>
</dbReference>
<dbReference type="AlphaFoldDB" id="A0A438FRE1"/>
<feature type="domain" description="Disease resistance R13L4/SHOC-2-like LRR" evidence="14">
    <location>
        <begin position="57"/>
        <end position="269"/>
    </location>
</feature>
<keyword evidence="15" id="KW-0808">Transferase</keyword>
<dbReference type="Gene3D" id="3.80.10.10">
    <property type="entry name" value="Ribonuclease Inhibitor"/>
    <property type="match status" value="4"/>
</dbReference>
<evidence type="ECO:0000256" key="2">
    <source>
        <dbReference type="ARBA" id="ARBA00004479"/>
    </source>
</evidence>
<keyword evidence="8 13" id="KW-1133">Transmembrane helix</keyword>
<dbReference type="InterPro" id="IPR055414">
    <property type="entry name" value="LRR_R13L4/SHOC2-like"/>
</dbReference>
<dbReference type="SUPFAM" id="SSF52058">
    <property type="entry name" value="L domain-like"/>
    <property type="match status" value="3"/>
</dbReference>